<evidence type="ECO:0000313" key="4">
    <source>
        <dbReference type="Proteomes" id="UP000583387"/>
    </source>
</evidence>
<evidence type="ECO:0000256" key="1">
    <source>
        <dbReference type="SAM" id="MobiDB-lite"/>
    </source>
</evidence>
<feature type="region of interest" description="Disordered" evidence="1">
    <location>
        <begin position="72"/>
        <end position="119"/>
    </location>
</feature>
<protein>
    <recommendedName>
        <fullName evidence="5">Lipoprotein</fullName>
    </recommendedName>
</protein>
<dbReference type="RefSeq" id="WP_187670269.1">
    <property type="nucleotide sequence ID" value="NZ_CAJFCI010000028.1"/>
</dbReference>
<keyword evidence="4" id="KW-1185">Reference proteome</keyword>
<gene>
    <name evidence="3" type="ORF">PSEWESI4_01180</name>
</gene>
<accession>A0A7U7EM24</accession>
<keyword evidence="2" id="KW-0732">Signal</keyword>
<reference evidence="3 4" key="1">
    <citation type="submission" date="2020-08" db="EMBL/GenBank/DDBJ databases">
        <authorList>
            <person name="Criscuolo A."/>
        </authorList>
    </citation>
    <scope>NUCLEOTIDE SEQUENCE [LARGE SCALE GENOMIC DNA]</scope>
    <source>
        <strain evidence="3">CIP111764</strain>
    </source>
</reference>
<name>A0A7U7EM24_9GAMM</name>
<feature type="chain" id="PRO_5031538245" description="Lipoprotein" evidence="2">
    <location>
        <begin position="23"/>
        <end position="144"/>
    </location>
</feature>
<evidence type="ECO:0000313" key="3">
    <source>
        <dbReference type="EMBL" id="CAD5106912.1"/>
    </source>
</evidence>
<dbReference type="PROSITE" id="PS51257">
    <property type="entry name" value="PROKAR_LIPOPROTEIN"/>
    <property type="match status" value="1"/>
</dbReference>
<dbReference type="EMBL" id="CAJFCI010000028">
    <property type="protein sequence ID" value="CAD5106912.1"/>
    <property type="molecule type" value="Genomic_DNA"/>
</dbReference>
<dbReference type="Proteomes" id="UP000583387">
    <property type="component" value="Unassembled WGS sequence"/>
</dbReference>
<dbReference type="AlphaFoldDB" id="A0A7U7EM24"/>
<sequence length="144" mass="18054">MISRLLLVMLCGLGLSACSSYYYDDRYDRHGGYVGQRYHDGAYYSANDKYRRYDNNYRRYDSRYDRRYDRRYDDHRRYYPQRYYRGQDGHLHPYRQYQGKDGPRYYVAPPKNAKSKTQRYRQEYRQEYRRDGRIQSPRYAPQRY</sequence>
<proteinExistence type="predicted"/>
<evidence type="ECO:0000256" key="2">
    <source>
        <dbReference type="SAM" id="SignalP"/>
    </source>
</evidence>
<feature type="signal peptide" evidence="2">
    <location>
        <begin position="1"/>
        <end position="22"/>
    </location>
</feature>
<evidence type="ECO:0008006" key="5">
    <source>
        <dbReference type="Google" id="ProtNLM"/>
    </source>
</evidence>
<comment type="caution">
    <text evidence="3">The sequence shown here is derived from an EMBL/GenBank/DDBJ whole genome shotgun (WGS) entry which is preliminary data.</text>
</comment>
<organism evidence="3 4">
    <name type="scientific">Zestomonas carbonaria</name>
    <dbReference type="NCBI Taxonomy" id="2762745"/>
    <lineage>
        <taxon>Bacteria</taxon>
        <taxon>Pseudomonadati</taxon>
        <taxon>Pseudomonadota</taxon>
        <taxon>Gammaproteobacteria</taxon>
        <taxon>Pseudomonadales</taxon>
        <taxon>Pseudomonadaceae</taxon>
        <taxon>Zestomonas</taxon>
    </lineage>
</organism>